<evidence type="ECO:0000313" key="1">
    <source>
        <dbReference type="EMBL" id="HIU92013.1"/>
    </source>
</evidence>
<protein>
    <submittedName>
        <fullName evidence="1">Uncharacterized protein</fullName>
    </submittedName>
</protein>
<reference evidence="1" key="2">
    <citation type="journal article" date="2021" name="PeerJ">
        <title>Extensive microbial diversity within the chicken gut microbiome revealed by metagenomics and culture.</title>
        <authorList>
            <person name="Gilroy R."/>
            <person name="Ravi A."/>
            <person name="Getino M."/>
            <person name="Pursley I."/>
            <person name="Horton D.L."/>
            <person name="Alikhan N.F."/>
            <person name="Baker D."/>
            <person name="Gharbi K."/>
            <person name="Hall N."/>
            <person name="Watson M."/>
            <person name="Adriaenssens E.M."/>
            <person name="Foster-Nyarko E."/>
            <person name="Jarju S."/>
            <person name="Secka A."/>
            <person name="Antonio M."/>
            <person name="Oren A."/>
            <person name="Chaudhuri R.R."/>
            <person name="La Ragione R."/>
            <person name="Hildebrand F."/>
            <person name="Pallen M.J."/>
        </authorList>
    </citation>
    <scope>NUCLEOTIDE SEQUENCE</scope>
    <source>
        <strain evidence="1">CHK154-7741</strain>
    </source>
</reference>
<sequence length="515" mass="60546">MNISFKAISQNVISALNTEVTGQLDPETNEQLPDVKYREFFKYEADVIKALKEKAKNNNDYDIFVTQPYKDKRFTNRNCVNKYGDCLSIVDRRTKETVKNISDAITTKLTPAQMINNLKFAVMTAEKLSQDSQNGLWNKICNHFKKPVLKELNQDSRNKIFNNTIYQYEAKDSKLLEKIQAPDKNILDTNGLEINCDEKDINNYKKYHSQFENQKCHHNIIQRSIGTPDEKIELENFLKTSAPEMEAAKSFTRDDYNKLSNKEKEQLREFVNTRFNFSYGKNRVKSIIQEDVMFLDGFSNIIKDKLDKKYGQGGYVLIGIGSSPSCMLELIKEKGVETINMPFSKDVLNNSGCWVKNSSKQIDWAKYLKNFSLSVEDIEKYKKDNKKVVILDYEGTGRTKELLEYKLKYDAKLQPTDYEFEDLGRLCWDPDLYQTELFIENYLTQRKAKLYSTCQNAGNTTDFYENIQDYEKEYKWHPLTKLFFFAHYDQKPEMAEKFNNWMQEKITPPREYFLR</sequence>
<gene>
    <name evidence="1" type="ORF">IAD26_02640</name>
</gene>
<comment type="caution">
    <text evidence="1">The sequence shown here is derived from an EMBL/GenBank/DDBJ whole genome shotgun (WGS) entry which is preliminary data.</text>
</comment>
<evidence type="ECO:0000313" key="2">
    <source>
        <dbReference type="Proteomes" id="UP000886748"/>
    </source>
</evidence>
<organism evidence="1 2">
    <name type="scientific">Candidatus Limenecus avicola</name>
    <dbReference type="NCBI Taxonomy" id="2840847"/>
    <lineage>
        <taxon>Bacteria</taxon>
        <taxon>Bacillati</taxon>
        <taxon>Bacillota</taxon>
        <taxon>Clostridia</taxon>
        <taxon>Eubacteriales</taxon>
        <taxon>Clostridiaceae</taxon>
        <taxon>Clostridiaceae incertae sedis</taxon>
        <taxon>Candidatus Limenecus</taxon>
    </lineage>
</organism>
<accession>A0A9D1MZR3</accession>
<reference evidence="1" key="1">
    <citation type="submission" date="2020-10" db="EMBL/GenBank/DDBJ databases">
        <authorList>
            <person name="Gilroy R."/>
        </authorList>
    </citation>
    <scope>NUCLEOTIDE SEQUENCE</scope>
    <source>
        <strain evidence="1">CHK154-7741</strain>
    </source>
</reference>
<name>A0A9D1MZR3_9CLOT</name>
<dbReference type="AlphaFoldDB" id="A0A9D1MZR3"/>
<dbReference type="EMBL" id="DVOD01000018">
    <property type="protein sequence ID" value="HIU92013.1"/>
    <property type="molecule type" value="Genomic_DNA"/>
</dbReference>
<proteinExistence type="predicted"/>
<dbReference type="Proteomes" id="UP000886748">
    <property type="component" value="Unassembled WGS sequence"/>
</dbReference>